<keyword evidence="2" id="KW-1185">Reference proteome</keyword>
<proteinExistence type="predicted"/>
<protein>
    <submittedName>
        <fullName evidence="1">Uncharacterized protein</fullName>
    </submittedName>
</protein>
<evidence type="ECO:0000313" key="2">
    <source>
        <dbReference type="Proteomes" id="UP000011761"/>
    </source>
</evidence>
<dbReference type="Proteomes" id="UP000011761">
    <property type="component" value="Unassembled WGS sequence"/>
</dbReference>
<evidence type="ECO:0000313" key="1">
    <source>
        <dbReference type="EMBL" id="EMC94345.1"/>
    </source>
</evidence>
<dbReference type="KEGG" id="bcom:BAUCODRAFT_545010"/>
<dbReference type="AlphaFoldDB" id="M2N6D8"/>
<gene>
    <name evidence="1" type="ORF">BAUCODRAFT_545010</name>
</gene>
<reference evidence="1 2" key="1">
    <citation type="journal article" date="2012" name="PLoS Pathog.">
        <title>Diverse lifestyles and strategies of plant pathogenesis encoded in the genomes of eighteen Dothideomycetes fungi.</title>
        <authorList>
            <person name="Ohm R.A."/>
            <person name="Feau N."/>
            <person name="Henrissat B."/>
            <person name="Schoch C.L."/>
            <person name="Horwitz B.A."/>
            <person name="Barry K.W."/>
            <person name="Condon B.J."/>
            <person name="Copeland A.C."/>
            <person name="Dhillon B."/>
            <person name="Glaser F."/>
            <person name="Hesse C.N."/>
            <person name="Kosti I."/>
            <person name="LaButti K."/>
            <person name="Lindquist E.A."/>
            <person name="Lucas S."/>
            <person name="Salamov A.A."/>
            <person name="Bradshaw R.E."/>
            <person name="Ciuffetti L."/>
            <person name="Hamelin R.C."/>
            <person name="Kema G.H.J."/>
            <person name="Lawrence C."/>
            <person name="Scott J.A."/>
            <person name="Spatafora J.W."/>
            <person name="Turgeon B.G."/>
            <person name="de Wit P.J.G.M."/>
            <person name="Zhong S."/>
            <person name="Goodwin S.B."/>
            <person name="Grigoriev I.V."/>
        </authorList>
    </citation>
    <scope>NUCLEOTIDE SEQUENCE [LARGE SCALE GENOMIC DNA]</scope>
    <source>
        <strain evidence="1 2">UAMH 10762</strain>
    </source>
</reference>
<dbReference type="HOGENOM" id="CLU_2399346_0_0_1"/>
<dbReference type="GeneID" id="19115350"/>
<sequence>MALATNCKVESTHIVSNLIRFLSAGMPSTWTSMTSPLSKKVFGSRKYPTPAGVPVMTAVKAGIVVPVLVQLYSNDLHGHTPYLGSYGSVSALG</sequence>
<dbReference type="RefSeq" id="XP_007678264.1">
    <property type="nucleotide sequence ID" value="XM_007680074.1"/>
</dbReference>
<accession>M2N6D8</accession>
<dbReference type="EMBL" id="KB445558">
    <property type="protein sequence ID" value="EMC94345.1"/>
    <property type="molecule type" value="Genomic_DNA"/>
</dbReference>
<organism evidence="1 2">
    <name type="scientific">Baudoinia panamericana (strain UAMH 10762)</name>
    <name type="common">Angels' share fungus</name>
    <name type="synonym">Baudoinia compniacensis (strain UAMH 10762)</name>
    <dbReference type="NCBI Taxonomy" id="717646"/>
    <lineage>
        <taxon>Eukaryota</taxon>
        <taxon>Fungi</taxon>
        <taxon>Dikarya</taxon>
        <taxon>Ascomycota</taxon>
        <taxon>Pezizomycotina</taxon>
        <taxon>Dothideomycetes</taxon>
        <taxon>Dothideomycetidae</taxon>
        <taxon>Mycosphaerellales</taxon>
        <taxon>Teratosphaeriaceae</taxon>
        <taxon>Baudoinia</taxon>
    </lineage>
</organism>
<name>M2N6D8_BAUPA</name>